<dbReference type="Proteomes" id="UP000261640">
    <property type="component" value="Unplaced"/>
</dbReference>
<name>A0A3Q3L543_9TELE</name>
<proteinExistence type="predicted"/>
<feature type="chain" id="PRO_5018787914" evidence="1">
    <location>
        <begin position="22"/>
        <end position="366"/>
    </location>
</feature>
<feature type="domain" description="Ig-like" evidence="2">
    <location>
        <begin position="271"/>
        <end position="327"/>
    </location>
</feature>
<dbReference type="PANTHER" id="PTHR13771:SF9">
    <property type="entry name" value="INTERCELLULAR ADHESION MOLECULE 5"/>
    <property type="match status" value="1"/>
</dbReference>
<dbReference type="InterPro" id="IPR007110">
    <property type="entry name" value="Ig-like_dom"/>
</dbReference>
<evidence type="ECO:0000259" key="2">
    <source>
        <dbReference type="PROSITE" id="PS50835"/>
    </source>
</evidence>
<dbReference type="Ensembl" id="ENSMAMT00000009303.2">
    <property type="protein sequence ID" value="ENSMAMP00000009068.1"/>
    <property type="gene ID" value="ENSMAMG00000006133.2"/>
</dbReference>
<feature type="signal peptide" evidence="1">
    <location>
        <begin position="1"/>
        <end position="21"/>
    </location>
</feature>
<dbReference type="GeneID" id="113128366"/>
<dbReference type="InParanoid" id="A0A3Q3L543"/>
<evidence type="ECO:0000313" key="3">
    <source>
        <dbReference type="Ensembl" id="ENSMAMP00000009068.1"/>
    </source>
</evidence>
<dbReference type="STRING" id="205130.ENSMAMP00000009068"/>
<protein>
    <submittedName>
        <fullName evidence="3">Intercellular adhesion molecule 4 (Landsteiner-Wiener blood group)</fullName>
    </submittedName>
</protein>
<dbReference type="GeneTree" id="ENSGT00940000159005"/>
<dbReference type="GO" id="GO:0005886">
    <property type="term" value="C:plasma membrane"/>
    <property type="evidence" value="ECO:0007669"/>
    <property type="project" value="TreeGrafter"/>
</dbReference>
<dbReference type="SUPFAM" id="SSF48726">
    <property type="entry name" value="Immunoglobulin"/>
    <property type="match status" value="2"/>
</dbReference>
<dbReference type="InterPro" id="IPR036179">
    <property type="entry name" value="Ig-like_dom_sf"/>
</dbReference>
<evidence type="ECO:0000313" key="4">
    <source>
        <dbReference type="Proteomes" id="UP000261640"/>
    </source>
</evidence>
<sequence length="366" mass="39992">MFTSGCPITLLLFHLLGPVLSSPVSIHTPAPPLALQISPPKPTPAVLSSLPSLTGPSAITHFISVIEESAKSVSCPIKLSPSSLVVRFADPVTVNCSVPKTGFSLLGWIVSLNAPTPTINSFLVWNVKRMTEWNIIPTCFALAEQGGQCHANLLLTVYKPPDTVSISIYNHTGPMFEGRQYTLQCTVQDVAPVGNLIVTFYRRQTSLVQIRSNKTTKTPVTETFTLKISPSKDDNGAQYWCEAKLQLGPEGPQDLPVMVSQNLTASVLFEPQLVCPAKLQVREGESLSCDMRGNPVPSVTWYRDGKVIDLPTHCSRKDAGNYTVHANGLKMKHFIVQVEVLDGSGTTNRCSRHLLLVVLLIQRIWL</sequence>
<dbReference type="Gene3D" id="2.60.40.10">
    <property type="entry name" value="Immunoglobulins"/>
    <property type="match status" value="3"/>
</dbReference>
<dbReference type="InterPro" id="IPR047012">
    <property type="entry name" value="ICAM_VCAM"/>
</dbReference>
<dbReference type="PANTHER" id="PTHR13771">
    <property type="entry name" value="INTERCELLULAR ADHESION MOLECULE"/>
    <property type="match status" value="1"/>
</dbReference>
<dbReference type="InterPro" id="IPR003599">
    <property type="entry name" value="Ig_sub"/>
</dbReference>
<reference evidence="3" key="2">
    <citation type="submission" date="2025-09" db="UniProtKB">
        <authorList>
            <consortium name="Ensembl"/>
        </authorList>
    </citation>
    <scope>IDENTIFICATION</scope>
</reference>
<dbReference type="GO" id="GO:0005178">
    <property type="term" value="F:integrin binding"/>
    <property type="evidence" value="ECO:0007669"/>
    <property type="project" value="InterPro"/>
</dbReference>
<dbReference type="PROSITE" id="PS50835">
    <property type="entry name" value="IG_LIKE"/>
    <property type="match status" value="2"/>
</dbReference>
<evidence type="ECO:0000256" key="1">
    <source>
        <dbReference type="SAM" id="SignalP"/>
    </source>
</evidence>
<reference evidence="3" key="1">
    <citation type="submission" date="2025-08" db="UniProtKB">
        <authorList>
            <consortium name="Ensembl"/>
        </authorList>
    </citation>
    <scope>IDENTIFICATION</scope>
</reference>
<dbReference type="InterPro" id="IPR013783">
    <property type="entry name" value="Ig-like_fold"/>
</dbReference>
<dbReference type="GO" id="GO:0007155">
    <property type="term" value="P:cell adhesion"/>
    <property type="evidence" value="ECO:0007669"/>
    <property type="project" value="InterPro"/>
</dbReference>
<dbReference type="OrthoDB" id="5843397at2759"/>
<keyword evidence="1" id="KW-0732">Signal</keyword>
<feature type="domain" description="Ig-like" evidence="2">
    <location>
        <begin position="161"/>
        <end position="260"/>
    </location>
</feature>
<dbReference type="AlphaFoldDB" id="A0A3Q3L543"/>
<keyword evidence="4" id="KW-1185">Reference proteome</keyword>
<accession>A0A3Q3L543</accession>
<dbReference type="SMART" id="SM00409">
    <property type="entry name" value="IG"/>
    <property type="match status" value="2"/>
</dbReference>
<dbReference type="RefSeq" id="XP_026159435.1">
    <property type="nucleotide sequence ID" value="XM_026303650.2"/>
</dbReference>
<organism evidence="3 4">
    <name type="scientific">Mastacembelus armatus</name>
    <name type="common">zig-zag eel</name>
    <dbReference type="NCBI Taxonomy" id="205130"/>
    <lineage>
        <taxon>Eukaryota</taxon>
        <taxon>Metazoa</taxon>
        <taxon>Chordata</taxon>
        <taxon>Craniata</taxon>
        <taxon>Vertebrata</taxon>
        <taxon>Euteleostomi</taxon>
        <taxon>Actinopterygii</taxon>
        <taxon>Neopterygii</taxon>
        <taxon>Teleostei</taxon>
        <taxon>Neoteleostei</taxon>
        <taxon>Acanthomorphata</taxon>
        <taxon>Anabantaria</taxon>
        <taxon>Synbranchiformes</taxon>
        <taxon>Mastacembelidae</taxon>
        <taxon>Mastacembelus</taxon>
    </lineage>
</organism>